<gene>
    <name evidence="2" type="ORF">CLUP02_09838</name>
</gene>
<sequence length="127" mass="14600">MHFHRQQQQVKIFHVIQVLALFSMLLLAVKNIQSQTGTLPEFSHDSSVPYSPSLSGWRSQPCITVLETKMSFRSYLLATDRKANCVFRIRPLHVGKIFRFNDSDGHAMAASVVRVYLFTCLRTSAWR</sequence>
<dbReference type="EMBL" id="CP019477">
    <property type="protein sequence ID" value="UQC84342.1"/>
    <property type="molecule type" value="Genomic_DNA"/>
</dbReference>
<dbReference type="GeneID" id="73343826"/>
<keyword evidence="1" id="KW-0812">Transmembrane</keyword>
<reference evidence="2" key="1">
    <citation type="journal article" date="2021" name="Mol. Plant Microbe Interact.">
        <title>Complete Genome Sequence of the Plant-Pathogenic Fungus Colletotrichum lupini.</title>
        <authorList>
            <person name="Baroncelli R."/>
            <person name="Pensec F."/>
            <person name="Da Lio D."/>
            <person name="Boufleur T."/>
            <person name="Vicente I."/>
            <person name="Sarrocco S."/>
            <person name="Picot A."/>
            <person name="Baraldi E."/>
            <person name="Sukno S."/>
            <person name="Thon M."/>
            <person name="Le Floch G."/>
        </authorList>
    </citation>
    <scope>NUCLEOTIDE SEQUENCE</scope>
    <source>
        <strain evidence="2">IMI 504893</strain>
    </source>
</reference>
<dbReference type="RefSeq" id="XP_049145960.1">
    <property type="nucleotide sequence ID" value="XM_049288816.1"/>
</dbReference>
<dbReference type="KEGG" id="clup:CLUP02_09838"/>
<protein>
    <submittedName>
        <fullName evidence="2">Uncharacterized protein</fullName>
    </submittedName>
</protein>
<feature type="transmembrane region" description="Helical" evidence="1">
    <location>
        <begin position="12"/>
        <end position="29"/>
    </location>
</feature>
<keyword evidence="1" id="KW-0472">Membrane</keyword>
<keyword evidence="1" id="KW-1133">Transmembrane helix</keyword>
<evidence type="ECO:0000313" key="2">
    <source>
        <dbReference type="EMBL" id="UQC84342.1"/>
    </source>
</evidence>
<dbReference type="Proteomes" id="UP000830671">
    <property type="component" value="Chromosome 5"/>
</dbReference>
<proteinExistence type="predicted"/>
<organism evidence="2 3">
    <name type="scientific">Colletotrichum lupini</name>
    <dbReference type="NCBI Taxonomy" id="145971"/>
    <lineage>
        <taxon>Eukaryota</taxon>
        <taxon>Fungi</taxon>
        <taxon>Dikarya</taxon>
        <taxon>Ascomycota</taxon>
        <taxon>Pezizomycotina</taxon>
        <taxon>Sordariomycetes</taxon>
        <taxon>Hypocreomycetidae</taxon>
        <taxon>Glomerellales</taxon>
        <taxon>Glomerellaceae</taxon>
        <taxon>Colletotrichum</taxon>
        <taxon>Colletotrichum acutatum species complex</taxon>
    </lineage>
</organism>
<evidence type="ECO:0000256" key="1">
    <source>
        <dbReference type="SAM" id="Phobius"/>
    </source>
</evidence>
<accession>A0A9Q8SVI2</accession>
<evidence type="ECO:0000313" key="3">
    <source>
        <dbReference type="Proteomes" id="UP000830671"/>
    </source>
</evidence>
<keyword evidence="3" id="KW-1185">Reference proteome</keyword>
<name>A0A9Q8SVI2_9PEZI</name>
<dbReference type="AlphaFoldDB" id="A0A9Q8SVI2"/>